<evidence type="ECO:0000313" key="1">
    <source>
        <dbReference type="EMBL" id="GBP96241.1"/>
    </source>
</evidence>
<accession>A0A4C2A5S4</accession>
<sequence length="81" mass="9392">MEDVKAVTRINEMRNIYLERACRSNKRAERCRSNGPNKYGISAGYVCTCTKRSERVPDYAKAFNLREQELVISCREVTVRS</sequence>
<dbReference type="AlphaFoldDB" id="A0A4C2A5S4"/>
<name>A0A4C2A5S4_EUMVA</name>
<comment type="caution">
    <text evidence="1">The sequence shown here is derived from an EMBL/GenBank/DDBJ whole genome shotgun (WGS) entry which is preliminary data.</text>
</comment>
<protein>
    <submittedName>
        <fullName evidence="1">Uncharacterized protein</fullName>
    </submittedName>
</protein>
<gene>
    <name evidence="1" type="ORF">EVAR_70934_1</name>
</gene>
<reference evidence="1 2" key="1">
    <citation type="journal article" date="2019" name="Commun. Biol.">
        <title>The bagworm genome reveals a unique fibroin gene that provides high tensile strength.</title>
        <authorList>
            <person name="Kono N."/>
            <person name="Nakamura H."/>
            <person name="Ohtoshi R."/>
            <person name="Tomita M."/>
            <person name="Numata K."/>
            <person name="Arakawa K."/>
        </authorList>
    </citation>
    <scope>NUCLEOTIDE SEQUENCE [LARGE SCALE GENOMIC DNA]</scope>
</reference>
<evidence type="ECO:0000313" key="2">
    <source>
        <dbReference type="Proteomes" id="UP000299102"/>
    </source>
</evidence>
<organism evidence="1 2">
    <name type="scientific">Eumeta variegata</name>
    <name type="common">Bagworm moth</name>
    <name type="synonym">Eumeta japonica</name>
    <dbReference type="NCBI Taxonomy" id="151549"/>
    <lineage>
        <taxon>Eukaryota</taxon>
        <taxon>Metazoa</taxon>
        <taxon>Ecdysozoa</taxon>
        <taxon>Arthropoda</taxon>
        <taxon>Hexapoda</taxon>
        <taxon>Insecta</taxon>
        <taxon>Pterygota</taxon>
        <taxon>Neoptera</taxon>
        <taxon>Endopterygota</taxon>
        <taxon>Lepidoptera</taxon>
        <taxon>Glossata</taxon>
        <taxon>Ditrysia</taxon>
        <taxon>Tineoidea</taxon>
        <taxon>Psychidae</taxon>
        <taxon>Oiketicinae</taxon>
        <taxon>Eumeta</taxon>
    </lineage>
</organism>
<proteinExistence type="predicted"/>
<feature type="non-terminal residue" evidence="1">
    <location>
        <position position="81"/>
    </location>
</feature>
<dbReference type="Proteomes" id="UP000299102">
    <property type="component" value="Unassembled WGS sequence"/>
</dbReference>
<keyword evidence="2" id="KW-1185">Reference proteome</keyword>
<dbReference type="EMBL" id="BGZK01002758">
    <property type="protein sequence ID" value="GBP96241.1"/>
    <property type="molecule type" value="Genomic_DNA"/>
</dbReference>